<comment type="caution">
    <text evidence="6">Lacks conserved residue(s) required for the propagation of feature annotation.</text>
</comment>
<dbReference type="InterPro" id="IPR034035">
    <property type="entry name" value="Astacin-like_dom"/>
</dbReference>
<dbReference type="OrthoDB" id="291007at2759"/>
<dbReference type="SMART" id="SM00235">
    <property type="entry name" value="ZnMc"/>
    <property type="match status" value="1"/>
</dbReference>
<evidence type="ECO:0000256" key="1">
    <source>
        <dbReference type="ARBA" id="ARBA00022670"/>
    </source>
</evidence>
<dbReference type="InterPro" id="IPR006026">
    <property type="entry name" value="Peptidase_Metallo"/>
</dbReference>
<evidence type="ECO:0000259" key="8">
    <source>
        <dbReference type="PROSITE" id="PS51864"/>
    </source>
</evidence>
<evidence type="ECO:0000256" key="2">
    <source>
        <dbReference type="ARBA" id="ARBA00022723"/>
    </source>
</evidence>
<reference evidence="9 10" key="1">
    <citation type="journal article" date="2016" name="Genome Biol. Evol.">
        <title>Gene Family Evolution Reflects Adaptation to Soil Environmental Stressors in the Genome of the Collembolan Orchesella cincta.</title>
        <authorList>
            <person name="Faddeeva-Vakhrusheva A."/>
            <person name="Derks M.F."/>
            <person name="Anvar S.Y."/>
            <person name="Agamennone V."/>
            <person name="Suring W."/>
            <person name="Smit S."/>
            <person name="van Straalen N.M."/>
            <person name="Roelofs D."/>
        </authorList>
    </citation>
    <scope>NUCLEOTIDE SEQUENCE [LARGE SCALE GENOMIC DNA]</scope>
    <source>
        <tissue evidence="9">Mixed pool</tissue>
    </source>
</reference>
<dbReference type="OMA" id="IENMWSF"/>
<dbReference type="Gene3D" id="3.40.390.10">
    <property type="entry name" value="Collagenase (Catalytic Domain)"/>
    <property type="match status" value="1"/>
</dbReference>
<dbReference type="InterPro" id="IPR024079">
    <property type="entry name" value="MetalloPept_cat_dom_sf"/>
</dbReference>
<evidence type="ECO:0000256" key="5">
    <source>
        <dbReference type="ARBA" id="ARBA00023049"/>
    </source>
</evidence>
<dbReference type="Proteomes" id="UP000094527">
    <property type="component" value="Unassembled WGS sequence"/>
</dbReference>
<evidence type="ECO:0000256" key="7">
    <source>
        <dbReference type="RuleBase" id="RU361183"/>
    </source>
</evidence>
<dbReference type="EC" id="3.4.24.-" evidence="7"/>
<evidence type="ECO:0000256" key="3">
    <source>
        <dbReference type="ARBA" id="ARBA00022801"/>
    </source>
</evidence>
<keyword evidence="2 6" id="KW-0479">Metal-binding</keyword>
<dbReference type="InterPro" id="IPR001506">
    <property type="entry name" value="Peptidase_M12A"/>
</dbReference>
<keyword evidence="1 6" id="KW-0645">Protease</keyword>
<gene>
    <name evidence="9" type="ORF">Ocin01_16080</name>
</gene>
<dbReference type="SUPFAM" id="SSF55486">
    <property type="entry name" value="Metalloproteases ('zincins'), catalytic domain"/>
    <property type="match status" value="1"/>
</dbReference>
<sequence length="180" mass="20645">MEDNNARALIKEAASELQEILPCVKFWVWPKGRAPLKYKETFIHVMKSGNGCSSHVGKKPSGSQKMKLDSKCMKLGTIIHEMIHALGFHHEQSRPDRDDYVEVNFDNIREGKQNNFKKYDYNEVSTFGVPYNPKSITQYSSKAFSANGEPTILTINGKRISNSKRLQKTDIIKLKRMYKC</sequence>
<accession>A0A1D2MCG0</accession>
<dbReference type="STRING" id="48709.A0A1D2MCG0"/>
<evidence type="ECO:0000256" key="4">
    <source>
        <dbReference type="ARBA" id="ARBA00022833"/>
    </source>
</evidence>
<dbReference type="GO" id="GO:0008270">
    <property type="term" value="F:zinc ion binding"/>
    <property type="evidence" value="ECO:0007669"/>
    <property type="project" value="UniProtKB-UniRule"/>
</dbReference>
<dbReference type="EMBL" id="LJIJ01001886">
    <property type="protein sequence ID" value="ODM90602.1"/>
    <property type="molecule type" value="Genomic_DNA"/>
</dbReference>
<comment type="cofactor">
    <cofactor evidence="6 7">
        <name>Zn(2+)</name>
        <dbReference type="ChEBI" id="CHEBI:29105"/>
    </cofactor>
    <text evidence="6 7">Binds 1 zinc ion per subunit.</text>
</comment>
<proteinExistence type="predicted"/>
<feature type="binding site" evidence="6">
    <location>
        <position position="84"/>
    </location>
    <ligand>
        <name>Zn(2+)</name>
        <dbReference type="ChEBI" id="CHEBI:29105"/>
        <note>catalytic</note>
    </ligand>
</feature>
<evidence type="ECO:0000313" key="9">
    <source>
        <dbReference type="EMBL" id="ODM90602.1"/>
    </source>
</evidence>
<keyword evidence="10" id="KW-1185">Reference proteome</keyword>
<organism evidence="9 10">
    <name type="scientific">Orchesella cincta</name>
    <name type="common">Springtail</name>
    <name type="synonym">Podura cincta</name>
    <dbReference type="NCBI Taxonomy" id="48709"/>
    <lineage>
        <taxon>Eukaryota</taxon>
        <taxon>Metazoa</taxon>
        <taxon>Ecdysozoa</taxon>
        <taxon>Arthropoda</taxon>
        <taxon>Hexapoda</taxon>
        <taxon>Collembola</taxon>
        <taxon>Entomobryomorpha</taxon>
        <taxon>Entomobryoidea</taxon>
        <taxon>Orchesellidae</taxon>
        <taxon>Orchesellinae</taxon>
        <taxon>Orchesella</taxon>
    </lineage>
</organism>
<protein>
    <recommendedName>
        <fullName evidence="7">Metalloendopeptidase</fullName>
        <ecNumber evidence="7">3.4.24.-</ecNumber>
    </recommendedName>
</protein>
<dbReference type="Pfam" id="PF01400">
    <property type="entry name" value="Astacin"/>
    <property type="match status" value="1"/>
</dbReference>
<evidence type="ECO:0000313" key="10">
    <source>
        <dbReference type="Proteomes" id="UP000094527"/>
    </source>
</evidence>
<feature type="binding site" evidence="6">
    <location>
        <position position="80"/>
    </location>
    <ligand>
        <name>Zn(2+)</name>
        <dbReference type="ChEBI" id="CHEBI:29105"/>
        <note>catalytic</note>
    </ligand>
</feature>
<dbReference type="GO" id="GO:0006508">
    <property type="term" value="P:proteolysis"/>
    <property type="evidence" value="ECO:0007669"/>
    <property type="project" value="UniProtKB-KW"/>
</dbReference>
<feature type="domain" description="Peptidase M12A" evidence="8">
    <location>
        <begin position="1"/>
        <end position="180"/>
    </location>
</feature>
<dbReference type="PROSITE" id="PS51864">
    <property type="entry name" value="ASTACIN"/>
    <property type="match status" value="1"/>
</dbReference>
<dbReference type="AlphaFoldDB" id="A0A1D2MCG0"/>
<evidence type="ECO:0000256" key="6">
    <source>
        <dbReference type="PROSITE-ProRule" id="PRU01211"/>
    </source>
</evidence>
<feature type="active site" evidence="6">
    <location>
        <position position="81"/>
    </location>
</feature>
<keyword evidence="4 6" id="KW-0862">Zinc</keyword>
<dbReference type="CDD" id="cd04280">
    <property type="entry name" value="ZnMc_astacin_like"/>
    <property type="match status" value="1"/>
</dbReference>
<dbReference type="PANTHER" id="PTHR10127">
    <property type="entry name" value="DISCOIDIN, CUB, EGF, LAMININ , AND ZINC METALLOPROTEASE DOMAIN CONTAINING"/>
    <property type="match status" value="1"/>
</dbReference>
<name>A0A1D2MCG0_ORCCI</name>
<feature type="binding site" evidence="6">
    <location>
        <position position="90"/>
    </location>
    <ligand>
        <name>Zn(2+)</name>
        <dbReference type="ChEBI" id="CHEBI:29105"/>
        <note>catalytic</note>
    </ligand>
</feature>
<keyword evidence="5 6" id="KW-0482">Metalloprotease</keyword>
<comment type="caution">
    <text evidence="9">The sequence shown here is derived from an EMBL/GenBank/DDBJ whole genome shotgun (WGS) entry which is preliminary data.</text>
</comment>
<keyword evidence="3 6" id="KW-0378">Hydrolase</keyword>
<dbReference type="PRINTS" id="PR00480">
    <property type="entry name" value="ASTACIN"/>
</dbReference>
<dbReference type="PANTHER" id="PTHR10127:SF780">
    <property type="entry name" value="METALLOENDOPEPTIDASE"/>
    <property type="match status" value="1"/>
</dbReference>
<dbReference type="GO" id="GO:0004222">
    <property type="term" value="F:metalloendopeptidase activity"/>
    <property type="evidence" value="ECO:0007669"/>
    <property type="project" value="UniProtKB-UniRule"/>
</dbReference>